<protein>
    <recommendedName>
        <fullName evidence="5">Saposin B-type domain-containing protein</fullName>
    </recommendedName>
</protein>
<dbReference type="AlphaFoldDB" id="A0A816F878"/>
<evidence type="ECO:0000313" key="2">
    <source>
        <dbReference type="EMBL" id="CAF1541047.1"/>
    </source>
</evidence>
<dbReference type="Proteomes" id="UP000663832">
    <property type="component" value="Unassembled WGS sequence"/>
</dbReference>
<feature type="chain" id="PRO_5035688682" description="Saposin B-type domain-containing protein" evidence="1">
    <location>
        <begin position="18"/>
        <end position="132"/>
    </location>
</feature>
<dbReference type="Proteomes" id="UP000663877">
    <property type="component" value="Unassembled WGS sequence"/>
</dbReference>
<proteinExistence type="predicted"/>
<feature type="signal peptide" evidence="1">
    <location>
        <begin position="1"/>
        <end position="17"/>
    </location>
</feature>
<evidence type="ECO:0000313" key="4">
    <source>
        <dbReference type="Proteomes" id="UP000663832"/>
    </source>
</evidence>
<dbReference type="EMBL" id="CAJNOM010004625">
    <property type="protein sequence ID" value="CAF1657405.1"/>
    <property type="molecule type" value="Genomic_DNA"/>
</dbReference>
<comment type="caution">
    <text evidence="3">The sequence shown here is derived from an EMBL/GenBank/DDBJ whole genome shotgun (WGS) entry which is preliminary data.</text>
</comment>
<dbReference type="OrthoDB" id="9995717at2759"/>
<keyword evidence="1" id="KW-0732">Signal</keyword>
<name>A0A816F878_9BILA</name>
<evidence type="ECO:0000256" key="1">
    <source>
        <dbReference type="SAM" id="SignalP"/>
    </source>
</evidence>
<evidence type="ECO:0000313" key="3">
    <source>
        <dbReference type="EMBL" id="CAF1657405.1"/>
    </source>
</evidence>
<keyword evidence="4" id="KW-1185">Reference proteome</keyword>
<evidence type="ECO:0008006" key="5">
    <source>
        <dbReference type="Google" id="ProtNLM"/>
    </source>
</evidence>
<accession>A0A816F878</accession>
<sequence>MLKQLILLLSLIQLTQCLSVRSNIWWSRRNDETHKDCDIEFTNENPSLEAKICGYCFAKCQQNFAACLLTQMSNAVTGSLEYCQNRSNKCEKLCIIDKHTSHLAEANWAKVVKILQQLHLSPSSDEEQKINQ</sequence>
<organism evidence="3 4">
    <name type="scientific">Adineta steineri</name>
    <dbReference type="NCBI Taxonomy" id="433720"/>
    <lineage>
        <taxon>Eukaryota</taxon>
        <taxon>Metazoa</taxon>
        <taxon>Spiralia</taxon>
        <taxon>Gnathifera</taxon>
        <taxon>Rotifera</taxon>
        <taxon>Eurotatoria</taxon>
        <taxon>Bdelloidea</taxon>
        <taxon>Adinetida</taxon>
        <taxon>Adinetidae</taxon>
        <taxon>Adineta</taxon>
    </lineage>
</organism>
<dbReference type="EMBL" id="CAJNOI010004248">
    <property type="protein sequence ID" value="CAF1541047.1"/>
    <property type="molecule type" value="Genomic_DNA"/>
</dbReference>
<gene>
    <name evidence="2" type="ORF">BJG266_LOCUS45576</name>
    <name evidence="3" type="ORF">QVE165_LOCUS62570</name>
</gene>
<reference evidence="3" key="1">
    <citation type="submission" date="2021-02" db="EMBL/GenBank/DDBJ databases">
        <authorList>
            <person name="Nowell W R."/>
        </authorList>
    </citation>
    <scope>NUCLEOTIDE SEQUENCE</scope>
</reference>